<comment type="caution">
    <text evidence="1">The sequence shown here is derived from an EMBL/GenBank/DDBJ whole genome shotgun (WGS) entry which is preliminary data.</text>
</comment>
<dbReference type="EMBL" id="CAJVAS010000021">
    <property type="protein sequence ID" value="CAG7640652.1"/>
    <property type="molecule type" value="Genomic_DNA"/>
</dbReference>
<gene>
    <name evidence="1" type="ORF">PAESOLCIP111_04158</name>
</gene>
<reference evidence="1" key="1">
    <citation type="submission" date="2021-06" db="EMBL/GenBank/DDBJ databases">
        <authorList>
            <person name="Criscuolo A."/>
        </authorList>
    </citation>
    <scope>NUCLEOTIDE SEQUENCE</scope>
    <source>
        <strain evidence="1">CIP111600</strain>
    </source>
</reference>
<proteinExistence type="predicted"/>
<keyword evidence="2" id="KW-1185">Reference proteome</keyword>
<accession>A0A916K3T1</accession>
<dbReference type="AlphaFoldDB" id="A0A916K3T1"/>
<dbReference type="Proteomes" id="UP000693672">
    <property type="component" value="Unassembled WGS sequence"/>
</dbReference>
<evidence type="ECO:0000313" key="1">
    <source>
        <dbReference type="EMBL" id="CAG7640652.1"/>
    </source>
</evidence>
<evidence type="ECO:0000313" key="2">
    <source>
        <dbReference type="Proteomes" id="UP000693672"/>
    </source>
</evidence>
<protein>
    <submittedName>
        <fullName evidence="1">Uncharacterized protein</fullName>
    </submittedName>
</protein>
<name>A0A916K3T1_9BACL</name>
<organism evidence="1 2">
    <name type="scientific">Paenibacillus solanacearum</name>
    <dbReference type="NCBI Taxonomy" id="2048548"/>
    <lineage>
        <taxon>Bacteria</taxon>
        <taxon>Bacillati</taxon>
        <taxon>Bacillota</taxon>
        <taxon>Bacilli</taxon>
        <taxon>Bacillales</taxon>
        <taxon>Paenibacillaceae</taxon>
        <taxon>Paenibacillus</taxon>
    </lineage>
</organism>
<sequence length="36" mass="3888">MADLCMAFMLAAAYVLFACFLSWCGRALEEPGGGDR</sequence>